<evidence type="ECO:0000256" key="2">
    <source>
        <dbReference type="ARBA" id="ARBA00022741"/>
    </source>
</evidence>
<evidence type="ECO:0000256" key="4">
    <source>
        <dbReference type="ARBA" id="ARBA00023125"/>
    </source>
</evidence>
<dbReference type="GO" id="GO:0006298">
    <property type="term" value="P:mismatch repair"/>
    <property type="evidence" value="ECO:0007669"/>
    <property type="project" value="InterPro"/>
</dbReference>
<evidence type="ECO:0000313" key="6">
    <source>
        <dbReference type="EMBL" id="CAE6445407.1"/>
    </source>
</evidence>
<comment type="caution">
    <text evidence="6">The sequence shown here is derived from an EMBL/GenBank/DDBJ whole genome shotgun (WGS) entry which is preliminary data.</text>
</comment>
<dbReference type="Gene3D" id="3.40.50.300">
    <property type="entry name" value="P-loop containing nucleotide triphosphate hydrolases"/>
    <property type="match status" value="1"/>
</dbReference>
<dbReference type="InterPro" id="IPR045076">
    <property type="entry name" value="MutS"/>
</dbReference>
<gene>
    <name evidence="6" type="ORF">RDB_LOCUS35080</name>
</gene>
<dbReference type="PANTHER" id="PTHR11361">
    <property type="entry name" value="DNA MISMATCH REPAIR PROTEIN MUTS FAMILY MEMBER"/>
    <property type="match status" value="1"/>
</dbReference>
<keyword evidence="4" id="KW-0238">DNA-binding</keyword>
<reference evidence="6" key="1">
    <citation type="submission" date="2021-01" db="EMBL/GenBank/DDBJ databases">
        <authorList>
            <person name="Kaushik A."/>
        </authorList>
    </citation>
    <scope>NUCLEOTIDE SEQUENCE</scope>
    <source>
        <strain evidence="6">Type strain: AG8-Rh-89/</strain>
    </source>
</reference>
<name>A0A8H3B1M2_9AGAM</name>
<keyword evidence="2" id="KW-0547">Nucleotide-binding</keyword>
<dbReference type="GO" id="GO:0005634">
    <property type="term" value="C:nucleus"/>
    <property type="evidence" value="ECO:0007669"/>
    <property type="project" value="TreeGrafter"/>
</dbReference>
<protein>
    <recommendedName>
        <fullName evidence="5">DNA mismatch repair proteins mutS family domain-containing protein</fullName>
    </recommendedName>
</protein>
<dbReference type="SMART" id="SM00534">
    <property type="entry name" value="MUTSac"/>
    <property type="match status" value="1"/>
</dbReference>
<dbReference type="InterPro" id="IPR000432">
    <property type="entry name" value="DNA_mismatch_repair_MutS_C"/>
</dbReference>
<evidence type="ECO:0000313" key="7">
    <source>
        <dbReference type="Proteomes" id="UP000663850"/>
    </source>
</evidence>
<evidence type="ECO:0000256" key="1">
    <source>
        <dbReference type="ARBA" id="ARBA00006271"/>
    </source>
</evidence>
<accession>A0A8H3B1M2</accession>
<dbReference type="InterPro" id="IPR027417">
    <property type="entry name" value="P-loop_NTPase"/>
</dbReference>
<dbReference type="GO" id="GO:0005524">
    <property type="term" value="F:ATP binding"/>
    <property type="evidence" value="ECO:0007669"/>
    <property type="project" value="UniProtKB-KW"/>
</dbReference>
<dbReference type="GO" id="GO:0140664">
    <property type="term" value="F:ATP-dependent DNA damage sensor activity"/>
    <property type="evidence" value="ECO:0007669"/>
    <property type="project" value="InterPro"/>
</dbReference>
<organism evidence="6 7">
    <name type="scientific">Rhizoctonia solani</name>
    <dbReference type="NCBI Taxonomy" id="456999"/>
    <lineage>
        <taxon>Eukaryota</taxon>
        <taxon>Fungi</taxon>
        <taxon>Dikarya</taxon>
        <taxon>Basidiomycota</taxon>
        <taxon>Agaricomycotina</taxon>
        <taxon>Agaricomycetes</taxon>
        <taxon>Cantharellales</taxon>
        <taxon>Ceratobasidiaceae</taxon>
        <taxon>Rhizoctonia</taxon>
    </lineage>
</organism>
<dbReference type="PANTHER" id="PTHR11361:SF20">
    <property type="entry name" value="MUTS PROTEIN HOMOLOG 5"/>
    <property type="match status" value="1"/>
</dbReference>
<feature type="domain" description="DNA mismatch repair proteins mutS family" evidence="5">
    <location>
        <begin position="287"/>
        <end position="303"/>
    </location>
</feature>
<dbReference type="PROSITE" id="PS00486">
    <property type="entry name" value="DNA_MISMATCH_REPAIR_2"/>
    <property type="match status" value="1"/>
</dbReference>
<dbReference type="EMBL" id="CAJMWZ010001948">
    <property type="protein sequence ID" value="CAE6445407.1"/>
    <property type="molecule type" value="Genomic_DNA"/>
</dbReference>
<sequence>MEDTTDGSHFDLMRMFLEQTRVDTCLVSSRADEHLIVFCQEFMELSGGQCQVRPHKEFVPHKGQAKLKQLSLLARLPRIELDNSEDLVPSDASRNVNDFIDSRRNVESDPNTQQLYAAIRLLNFGADAAPFCLSSAAALLEQLLRVHVTEELDETQNHLGALHVNSIEILSLHTFDKIRVARQVSQNMPEGYTNELNVLYFPQLVFVTKDISSEYPRRQDGQQIKISNKFQSGNFRFDRMFCARAISSPRYCRQKLQTKEGVSKLQSAFMIDLAQVSLALRNCTARSVIILDEFGKGSLSTDGAGLFAGVINQLLKRGSNCPKVFASTHFHELFTRGLIPPELPISYAYMKVLLNSNVAQEGQRQAEITYLYRVTPGLCLDSYAAQCASMYGISKNIVERAQLVSTLLSRSEIGVLLDEDMPQEQMEELEVRAAICQRFISWKMSVDDDVEVKERLRGVLGK</sequence>
<dbReference type="SUPFAM" id="SSF52540">
    <property type="entry name" value="P-loop containing nucleoside triphosphate hydrolases"/>
    <property type="match status" value="1"/>
</dbReference>
<comment type="similarity">
    <text evidence="1">Belongs to the DNA mismatch repair MutS family.</text>
</comment>
<dbReference type="AlphaFoldDB" id="A0A8H3B1M2"/>
<evidence type="ECO:0000256" key="3">
    <source>
        <dbReference type="ARBA" id="ARBA00022840"/>
    </source>
</evidence>
<dbReference type="Proteomes" id="UP000663850">
    <property type="component" value="Unassembled WGS sequence"/>
</dbReference>
<dbReference type="Pfam" id="PF00488">
    <property type="entry name" value="MutS_V"/>
    <property type="match status" value="1"/>
</dbReference>
<dbReference type="GO" id="GO:0051026">
    <property type="term" value="P:chiasma assembly"/>
    <property type="evidence" value="ECO:0007669"/>
    <property type="project" value="TreeGrafter"/>
</dbReference>
<dbReference type="GO" id="GO:0030983">
    <property type="term" value="F:mismatched DNA binding"/>
    <property type="evidence" value="ECO:0007669"/>
    <property type="project" value="InterPro"/>
</dbReference>
<keyword evidence="3" id="KW-0067">ATP-binding</keyword>
<proteinExistence type="inferred from homology"/>
<evidence type="ECO:0000259" key="5">
    <source>
        <dbReference type="PROSITE" id="PS00486"/>
    </source>
</evidence>